<dbReference type="SUPFAM" id="SSF53067">
    <property type="entry name" value="Actin-like ATPase domain"/>
    <property type="match status" value="2"/>
</dbReference>
<dbReference type="Gene3D" id="2.60.34.10">
    <property type="entry name" value="Substrate Binding Domain Of DNAk, Chain A, domain 1"/>
    <property type="match status" value="1"/>
</dbReference>
<dbReference type="PANTHER" id="PTHR19375">
    <property type="entry name" value="HEAT SHOCK PROTEIN 70KDA"/>
    <property type="match status" value="1"/>
</dbReference>
<evidence type="ECO:0000256" key="5">
    <source>
        <dbReference type="SAM" id="Coils"/>
    </source>
</evidence>
<keyword evidence="3" id="KW-0067">ATP-binding</keyword>
<evidence type="ECO:0000256" key="2">
    <source>
        <dbReference type="ARBA" id="ARBA00022741"/>
    </source>
</evidence>
<dbReference type="Pfam" id="PF00012">
    <property type="entry name" value="HSP70"/>
    <property type="match status" value="1"/>
</dbReference>
<keyword evidence="2" id="KW-0547">Nucleotide-binding</keyword>
<dbReference type="EMBL" id="SMKU01000013">
    <property type="protein sequence ID" value="TDD95296.1"/>
    <property type="molecule type" value="Genomic_DNA"/>
</dbReference>
<dbReference type="Gene3D" id="2.40.10.120">
    <property type="match status" value="1"/>
</dbReference>
<dbReference type="GO" id="GO:0140662">
    <property type="term" value="F:ATP-dependent protein folding chaperone"/>
    <property type="evidence" value="ECO:0007669"/>
    <property type="project" value="InterPro"/>
</dbReference>
<proteinExistence type="inferred from homology"/>
<dbReference type="Gene3D" id="3.30.420.40">
    <property type="match status" value="3"/>
</dbReference>
<dbReference type="InterPro" id="IPR043129">
    <property type="entry name" value="ATPase_NBD"/>
</dbReference>
<feature type="coiled-coil region" evidence="5">
    <location>
        <begin position="1084"/>
        <end position="1120"/>
    </location>
</feature>
<organism evidence="6 7">
    <name type="scientific">Actinomadura rubrisoli</name>
    <dbReference type="NCBI Taxonomy" id="2530368"/>
    <lineage>
        <taxon>Bacteria</taxon>
        <taxon>Bacillati</taxon>
        <taxon>Actinomycetota</taxon>
        <taxon>Actinomycetes</taxon>
        <taxon>Streptosporangiales</taxon>
        <taxon>Thermomonosporaceae</taxon>
        <taxon>Actinomadura</taxon>
    </lineage>
</organism>
<dbReference type="PRINTS" id="PR00301">
    <property type="entry name" value="HEATSHOCK70"/>
</dbReference>
<comment type="caution">
    <text evidence="6">The sequence shown here is derived from an EMBL/GenBank/DDBJ whole genome shotgun (WGS) entry which is preliminary data.</text>
</comment>
<dbReference type="SUPFAM" id="SSF50494">
    <property type="entry name" value="Trypsin-like serine proteases"/>
    <property type="match status" value="1"/>
</dbReference>
<accession>A0A4R5C9G6</accession>
<keyword evidence="7" id="KW-1185">Reference proteome</keyword>
<evidence type="ECO:0000256" key="3">
    <source>
        <dbReference type="ARBA" id="ARBA00022840"/>
    </source>
</evidence>
<dbReference type="RefSeq" id="WP_131889629.1">
    <property type="nucleotide sequence ID" value="NZ_SMKU01000013.1"/>
</dbReference>
<dbReference type="Gene3D" id="3.90.640.10">
    <property type="entry name" value="Actin, Chain A, domain 4"/>
    <property type="match status" value="1"/>
</dbReference>
<evidence type="ECO:0000313" key="6">
    <source>
        <dbReference type="EMBL" id="TDD95296.1"/>
    </source>
</evidence>
<dbReference type="OrthoDB" id="9766019at2"/>
<comment type="similarity">
    <text evidence="1">Belongs to the heat shock protein 70 family.</text>
</comment>
<evidence type="ECO:0000313" key="7">
    <source>
        <dbReference type="Proteomes" id="UP000294513"/>
    </source>
</evidence>
<dbReference type="SUPFAM" id="SSF100920">
    <property type="entry name" value="Heat shock protein 70kD (HSP70), peptide-binding domain"/>
    <property type="match status" value="1"/>
</dbReference>
<keyword evidence="4" id="KW-0143">Chaperone</keyword>
<dbReference type="GO" id="GO:0005524">
    <property type="term" value="F:ATP binding"/>
    <property type="evidence" value="ECO:0007669"/>
    <property type="project" value="UniProtKB-KW"/>
</dbReference>
<gene>
    <name evidence="6" type="ORF">E1298_05370</name>
</gene>
<evidence type="ECO:0000256" key="1">
    <source>
        <dbReference type="ARBA" id="ARBA00007381"/>
    </source>
</evidence>
<dbReference type="Proteomes" id="UP000294513">
    <property type="component" value="Unassembled WGS sequence"/>
</dbReference>
<dbReference type="InterPro" id="IPR013126">
    <property type="entry name" value="Hsp_70_fam"/>
</dbReference>
<evidence type="ECO:0008006" key="8">
    <source>
        <dbReference type="Google" id="ProtNLM"/>
    </source>
</evidence>
<dbReference type="Pfam" id="PF13365">
    <property type="entry name" value="Trypsin_2"/>
    <property type="match status" value="1"/>
</dbReference>
<dbReference type="InterPro" id="IPR009003">
    <property type="entry name" value="Peptidase_S1_PA"/>
</dbReference>
<name>A0A4R5C9G6_9ACTN</name>
<evidence type="ECO:0000256" key="4">
    <source>
        <dbReference type="ARBA" id="ARBA00023186"/>
    </source>
</evidence>
<keyword evidence="5" id="KW-0175">Coiled coil</keyword>
<sequence length="1482" mass="162288">MPGLGRSRDRRLRKLEAAFAETSLNGRGMEKAARGYVRVLLQALEDDPPVASRLFSEFDGRIPADVYASVFRPGDRERLAAFASGNDTKVLTVAFEAATRLRLPDLQRTALDRLAGLLADLGDADRLVTGLNRWQELGLLDRDVLADALRAHVRRSPLSRDEQLWNAFFARLPESSVPDLFAVHAFLGHGARAVRLAETPAERQEALRCCAGSPRIEDVRAGIELARSEGDASLADLQERAAEYLFRAGEWAEALPLFEAAGRWERVSECHERLGRIGEALDACPADRPARLERLAAEVWPEVDALVEGRRFADAVTRAREVIECLDRAAEPTEALTRRRAELAARRQAIVTAGRLHFRAAVQDAAADARDEVRLRWSRFEEGAGEHVAAAQQAEDGGDLYRAHGLYLKAGRLGEAERVLRGDADGWKARAAARETGGDLVGAAELYAGAGRSEQAVALYLRAGRPAEAARLLIEWRGDDAIEDVRLIDCLRRSGDTDRLVGLCLRAIEVRGRGTAGFEELRRLTEDALVPPHLEQQARRRLELLSADDRAAFEEGAAEWVARARREIDERYAGIWALDLGTTTSAAAIYDTEQGEPVLCPWKGHPYFASTLSVDEDGNERVGVVGEEMLASWVKGHISAAKRRIGGLTKYRVRGRVYRSEEVAARLIAHAREMVEDFLAERVLERVGELARAELTEVRSEWLAALRDDHDVRLERSRAVLTIPAFFRNNQKRATRNACEIAGVELARLIHEPTAACITATRQRRLTGEVVVVDLGAGTLDISAVNVEDDVYDVHQVSGDTAFGGKDFDAAVATALEGRLVRDGIEVPAKGKDRLRLEIAAETLKIRLSAEHEAEYALPGFNGDPGFHLGLDREELAGILAERLQRLRDACESLRSALREQPDHLVLVGGPMLSPLVAGVVEDVFGLRRTVLADPRTAVATGAALQAAVLSGVLKEHVLLDVTPIALGIKISPEPGAEEFSPLIAANSKIPISQNGMYTTTRDDQDGVHIEVFNGDLRPESKIGQFGLDIPPAPKGEPEIEVTFAIDASCVLEVTAINKKTGGRKSIKIRDTTLLSPDEISVLAERHRAQIDREARRREAARLRDELTRLVEEADRAEPEAILREFRTRLGDHRATRGRPDEATERVLAEIYGPAPTELETELLGLRAPMLDLVAAARSYLGREDADLAEGRHLQAMLDDSVARLRSGLAQVRLWNTVLTRLADSAADPRHRFRSRHATGDYVRALEARTDLPDRLDDVQDVRRWLHCLAETGAAEEYRRALADNADRLDTVVLDTTRTEAFLPHLRSALVQIGAGGSGFLISDRLVITDRRRLGEGAAEDVHVRTQVGTHAVEHVFTPDSPHLSTVVLQLTAPVAAPHLRLGHAKLVRIGDRVYAADPADQSLIPGVVDAFESFPEQNLNLFRTGHTLPPAAAGGPLLNDLGEAVGVLTGPPSRPDIAFAITIDDLAPLLTGAGFDISPGQ</sequence>
<reference evidence="6 7" key="1">
    <citation type="submission" date="2019-03" db="EMBL/GenBank/DDBJ databases">
        <title>Draft genome sequences of novel Actinobacteria.</title>
        <authorList>
            <person name="Sahin N."/>
            <person name="Ay H."/>
            <person name="Saygin H."/>
        </authorList>
    </citation>
    <scope>NUCLEOTIDE SEQUENCE [LARGE SCALE GENOMIC DNA]</scope>
    <source>
        <strain evidence="6 7">H3C3</strain>
    </source>
</reference>
<protein>
    <recommendedName>
        <fullName evidence="8">Hsp70 family protein</fullName>
    </recommendedName>
</protein>
<dbReference type="InterPro" id="IPR029047">
    <property type="entry name" value="HSP70_peptide-bd_sf"/>
</dbReference>
<dbReference type="FunFam" id="3.30.420.40:FF:000028">
    <property type="entry name" value="heat shock 70 kDa protein-like"/>
    <property type="match status" value="1"/>
</dbReference>